<keyword evidence="1" id="KW-0812">Transmembrane</keyword>
<dbReference type="Proteomes" id="UP000631034">
    <property type="component" value="Unassembled WGS sequence"/>
</dbReference>
<feature type="transmembrane region" description="Helical" evidence="1">
    <location>
        <begin position="135"/>
        <end position="161"/>
    </location>
</feature>
<reference evidence="2" key="1">
    <citation type="submission" date="2020-10" db="EMBL/GenBank/DDBJ databases">
        <title>Genome sequence of the unusual species of purple photosynthetic bacteria, Phaeovibrio sulfidiphilus DSM 23193, type strain.</title>
        <authorList>
            <person name="Kyndt J.A."/>
            <person name="Meyer T.E."/>
        </authorList>
    </citation>
    <scope>NUCLEOTIDE SEQUENCE</scope>
    <source>
        <strain evidence="2">DSM 23193</strain>
    </source>
</reference>
<dbReference type="AlphaFoldDB" id="A0A8J6YXE7"/>
<keyword evidence="1" id="KW-0472">Membrane</keyword>
<evidence type="ECO:0000313" key="3">
    <source>
        <dbReference type="Proteomes" id="UP000631034"/>
    </source>
</evidence>
<feature type="transmembrane region" description="Helical" evidence="1">
    <location>
        <begin position="20"/>
        <end position="44"/>
    </location>
</feature>
<sequence>MTDPAPSHPKAKNDRTRARLVYVLYVLGIGVQPAALLGVILAAATSDRTDPVARAHNNYQVRLFLWGLLWITLGILAQNGGMMELAIALQVGWYIWVLFRISAVLPRLDRGLPPAGTPDAAEPLPDPSTDRAPLFSGYVLLLSGPFLGFLPVFIAGVLALLRRGRTRGVLRGHFSYQISIAMHALDMIAVMALAYIFWPPDFPKEAMELPMTLMDTSAYLNHEGSRRFIMASAVAFFVFSLLILYRSLRGLNRLSNGESVRVRPFAP</sequence>
<comment type="caution">
    <text evidence="2">The sequence shown here is derived from an EMBL/GenBank/DDBJ whole genome shotgun (WGS) entry which is preliminary data.</text>
</comment>
<gene>
    <name evidence="2" type="ORF">IHV25_07145</name>
</gene>
<protein>
    <recommendedName>
        <fullName evidence="4">Transmembrane protein</fullName>
    </recommendedName>
</protein>
<organism evidence="2 3">
    <name type="scientific">Phaeovibrio sulfidiphilus</name>
    <dbReference type="NCBI Taxonomy" id="1220600"/>
    <lineage>
        <taxon>Bacteria</taxon>
        <taxon>Pseudomonadati</taxon>
        <taxon>Pseudomonadota</taxon>
        <taxon>Alphaproteobacteria</taxon>
        <taxon>Rhodospirillales</taxon>
        <taxon>Rhodospirillaceae</taxon>
        <taxon>Phaeovibrio</taxon>
    </lineage>
</organism>
<keyword evidence="3" id="KW-1185">Reference proteome</keyword>
<dbReference type="EMBL" id="JACZHT010000004">
    <property type="protein sequence ID" value="MBE1237422.1"/>
    <property type="molecule type" value="Genomic_DNA"/>
</dbReference>
<feature type="transmembrane region" description="Helical" evidence="1">
    <location>
        <begin position="173"/>
        <end position="198"/>
    </location>
</feature>
<proteinExistence type="predicted"/>
<keyword evidence="1" id="KW-1133">Transmembrane helix</keyword>
<evidence type="ECO:0000256" key="1">
    <source>
        <dbReference type="SAM" id="Phobius"/>
    </source>
</evidence>
<evidence type="ECO:0008006" key="4">
    <source>
        <dbReference type="Google" id="ProtNLM"/>
    </source>
</evidence>
<feature type="transmembrane region" description="Helical" evidence="1">
    <location>
        <begin position="228"/>
        <end position="245"/>
    </location>
</feature>
<evidence type="ECO:0000313" key="2">
    <source>
        <dbReference type="EMBL" id="MBE1237422.1"/>
    </source>
</evidence>
<name>A0A8J6YXE7_9PROT</name>
<feature type="transmembrane region" description="Helical" evidence="1">
    <location>
        <begin position="85"/>
        <end position="105"/>
    </location>
</feature>
<dbReference type="RefSeq" id="WP_192534429.1">
    <property type="nucleotide sequence ID" value="NZ_JACZHT010000004.1"/>
</dbReference>
<feature type="transmembrane region" description="Helical" evidence="1">
    <location>
        <begin position="59"/>
        <end position="78"/>
    </location>
</feature>
<accession>A0A8J6YXE7</accession>